<dbReference type="InterPro" id="IPR018337">
    <property type="entry name" value="Cell_wall/Cho-bd_repeat"/>
</dbReference>
<dbReference type="EMBL" id="JQBA01000022">
    <property type="protein sequence ID" value="KRN44124.1"/>
    <property type="molecule type" value="Genomic_DNA"/>
</dbReference>
<keyword evidence="2" id="KW-0677">Repeat</keyword>
<dbReference type="GO" id="GO:0016998">
    <property type="term" value="P:cell wall macromolecule catabolic process"/>
    <property type="evidence" value="ECO:0007669"/>
    <property type="project" value="InterPro"/>
</dbReference>
<reference evidence="7 8" key="1">
    <citation type="journal article" date="2015" name="Genome Announc.">
        <title>Expanding the biotechnology potential of lactobacilli through comparative genomics of 213 strains and associated genera.</title>
        <authorList>
            <person name="Sun Z."/>
            <person name="Harris H.M."/>
            <person name="McCann A."/>
            <person name="Guo C."/>
            <person name="Argimon S."/>
            <person name="Zhang W."/>
            <person name="Yang X."/>
            <person name="Jeffery I.B."/>
            <person name="Cooney J.C."/>
            <person name="Kagawa T.F."/>
            <person name="Liu W."/>
            <person name="Song Y."/>
            <person name="Salvetti E."/>
            <person name="Wrobel A."/>
            <person name="Rasinkangas P."/>
            <person name="Parkhill J."/>
            <person name="Rea M.C."/>
            <person name="O'Sullivan O."/>
            <person name="Ritari J."/>
            <person name="Douillard F.P."/>
            <person name="Paul Ross R."/>
            <person name="Yang R."/>
            <person name="Briner A.E."/>
            <person name="Felis G.E."/>
            <person name="de Vos W.M."/>
            <person name="Barrangou R."/>
            <person name="Klaenhammer T.R."/>
            <person name="Caufield P.W."/>
            <person name="Cui Y."/>
            <person name="Zhang H."/>
            <person name="O'Toole P.W."/>
        </authorList>
    </citation>
    <scope>NUCLEOTIDE SEQUENCE [LARGE SCALE GENOMIC DNA]</scope>
    <source>
        <strain evidence="7 8">DSM 14792</strain>
    </source>
</reference>
<dbReference type="GO" id="GO:0003796">
    <property type="term" value="F:lysozyme activity"/>
    <property type="evidence" value="ECO:0007669"/>
    <property type="project" value="InterPro"/>
</dbReference>
<evidence type="ECO:0000256" key="6">
    <source>
        <dbReference type="SAM" id="SignalP"/>
    </source>
</evidence>
<evidence type="ECO:0000256" key="2">
    <source>
        <dbReference type="ARBA" id="ARBA00022737"/>
    </source>
</evidence>
<dbReference type="SUPFAM" id="SSF51445">
    <property type="entry name" value="(Trans)glycosidases"/>
    <property type="match status" value="1"/>
</dbReference>
<dbReference type="InterPro" id="IPR017853">
    <property type="entry name" value="GH"/>
</dbReference>
<dbReference type="Gene3D" id="3.20.20.80">
    <property type="entry name" value="Glycosidases"/>
    <property type="match status" value="1"/>
</dbReference>
<dbReference type="InterPro" id="IPR018077">
    <property type="entry name" value="Glyco_hydro_fam25_subgr"/>
</dbReference>
<dbReference type="RefSeq" id="WP_056994512.1">
    <property type="nucleotide sequence ID" value="NZ_JQBA01000022.1"/>
</dbReference>
<dbReference type="Pfam" id="PF01183">
    <property type="entry name" value="Glyco_hydro_25"/>
    <property type="match status" value="1"/>
</dbReference>
<feature type="region of interest" description="Disordered" evidence="5">
    <location>
        <begin position="92"/>
        <end position="120"/>
    </location>
</feature>
<keyword evidence="4" id="KW-0326">Glycosidase</keyword>
<dbReference type="Pfam" id="PF19127">
    <property type="entry name" value="Choline_bind_3"/>
    <property type="match status" value="5"/>
</dbReference>
<evidence type="ECO:0000256" key="5">
    <source>
        <dbReference type="SAM" id="MobiDB-lite"/>
    </source>
</evidence>
<comment type="similarity">
    <text evidence="1">Belongs to the glycosyl hydrolase 25 family.</text>
</comment>
<dbReference type="InterPro" id="IPR002053">
    <property type="entry name" value="Glyco_hydro_25"/>
</dbReference>
<keyword evidence="6" id="KW-0732">Signal</keyword>
<dbReference type="PATRIC" id="fig|148604.4.peg.848"/>
<dbReference type="GO" id="GO:0016052">
    <property type="term" value="P:carbohydrate catabolic process"/>
    <property type="evidence" value="ECO:0007669"/>
    <property type="project" value="TreeGrafter"/>
</dbReference>
<keyword evidence="3" id="KW-0378">Hydrolase</keyword>
<sequence length="991" mass="108137">MKNNVDQIRAYQANFARNVKKVTTLSGVVLATASFLLLVQPQAAQAETTPATTVSQAASAASQASGPATPASSASTASVSSVVAPASASAPTSAVNSASSSASASETNATSSTNSSEPALYKAADANTPTVAMNPDVVANAVNTTSAPNIKTYTPSNNAGSVTNKGSYSTSADAIDVSSYQGAMSVNDYTNLKNQGVKYVIVKLTQGTTYVNPYAGTQIANAKAAGLTVYAYDYVTFTSTGAAQAEAAYFAAAARRFGLGKDTLMIADVEDDVVKRGDITSLLNAYWAALSAQGFTNHAVYTGYYFDQQYKVSSTVGKSRTWIAAYYYSYWKNTILNSGYGAWQYTDSFNGIDGSIDMGLFSSNVAKNGESYENGHWYLYQGGVKQTGFMRLTDGRVVYYNGAGQMQYGLQTINGATYYFRTDNGNMVTGQTTVNGSSYYFDPKTGQRQTGLVYNQAGKTFQYYDLTTGKLLTSANGTYVGTLHVQANGTVDLKTLTNGLNVINGVRYYYNATTQTLVSGLMTVSGKTYYFDPTTKKAISGQLNLNGYWYGFSSDGIMQTGFTKLSDGRIVYYNAQGHMMYGWQTVANKTYYFDQASGAMYTGEHNLSDYWYYFGTNGQMTTGFAILPDQRTVYYNAKGQMQYGEQNVGGKWYYFNTTDGRMVSGWYTLPDGRKVYYDTRAGGSGNGMLHGMQKVGNATYYFNPGYGTLESGLKTVNGKRYYFAPTMLTSAERYVDGHWSYFGADGAMVSGFTQLKDGRTVYYNSQGQMMYGEQNVNGKWYYFNPVDGRMVMGWYTLPDGRKVYYDVKAGGAGSGMLHGIKSINGQTYYFDQGYGTVKTTTLAYNPQLQNLVYFGSNGAMVKNTTIKLGGKTYMVGINGALKLANGENLLNGGWYLYNNQAGKLQTGWQTIADNRTVYYDPSTGIMDHGEAKIGNYWYFFDLVDGRMRTGWVTLPDGRRVYYDQQGHMVYGTQTIDGKTYTFDRVTGVLKN</sequence>
<gene>
    <name evidence="7" type="ORF">IV41_GL000822</name>
</gene>
<dbReference type="AlphaFoldDB" id="A0A0R2H240"/>
<evidence type="ECO:0000256" key="1">
    <source>
        <dbReference type="ARBA" id="ARBA00010646"/>
    </source>
</evidence>
<feature type="chain" id="PRO_5006417561" description="Glycosyl hydrolase family 25" evidence="6">
    <location>
        <begin position="47"/>
        <end position="991"/>
    </location>
</feature>
<dbReference type="PROSITE" id="PS51904">
    <property type="entry name" value="GLYCOSYL_HYDROL_F25_2"/>
    <property type="match status" value="1"/>
</dbReference>
<dbReference type="Pfam" id="PF01473">
    <property type="entry name" value="Choline_bind_1"/>
    <property type="match status" value="3"/>
</dbReference>
<name>A0A0R2H240_9LACO</name>
<protein>
    <recommendedName>
        <fullName evidence="9">Glycosyl hydrolase family 25</fullName>
    </recommendedName>
</protein>
<evidence type="ECO:0000256" key="3">
    <source>
        <dbReference type="ARBA" id="ARBA00022801"/>
    </source>
</evidence>
<organism evidence="7 8">
    <name type="scientific">Limosilactobacillus ingluviei</name>
    <dbReference type="NCBI Taxonomy" id="148604"/>
    <lineage>
        <taxon>Bacteria</taxon>
        <taxon>Bacillati</taxon>
        <taxon>Bacillota</taxon>
        <taxon>Bacilli</taxon>
        <taxon>Lactobacillales</taxon>
        <taxon>Lactobacillaceae</taxon>
        <taxon>Limosilactobacillus</taxon>
    </lineage>
</organism>
<keyword evidence="8" id="KW-1185">Reference proteome</keyword>
<dbReference type="GO" id="GO:0009253">
    <property type="term" value="P:peptidoglycan catabolic process"/>
    <property type="evidence" value="ECO:0007669"/>
    <property type="project" value="InterPro"/>
</dbReference>
<dbReference type="OrthoDB" id="2173042at2"/>
<dbReference type="Gene3D" id="2.10.270.10">
    <property type="entry name" value="Cholin Binding"/>
    <property type="match status" value="7"/>
</dbReference>
<dbReference type="Gene3D" id="2.10.270.20">
    <property type="match status" value="1"/>
</dbReference>
<evidence type="ECO:0000313" key="8">
    <source>
        <dbReference type="Proteomes" id="UP000051639"/>
    </source>
</evidence>
<accession>A0A0R2H240</accession>
<feature type="signal peptide" evidence="6">
    <location>
        <begin position="1"/>
        <end position="46"/>
    </location>
</feature>
<dbReference type="PANTHER" id="PTHR34135">
    <property type="entry name" value="LYSOZYME"/>
    <property type="match status" value="1"/>
</dbReference>
<dbReference type="SMART" id="SM00641">
    <property type="entry name" value="Glyco_25"/>
    <property type="match status" value="1"/>
</dbReference>
<evidence type="ECO:0000313" key="7">
    <source>
        <dbReference type="EMBL" id="KRN44124.1"/>
    </source>
</evidence>
<evidence type="ECO:0000256" key="4">
    <source>
        <dbReference type="ARBA" id="ARBA00023295"/>
    </source>
</evidence>
<comment type="caution">
    <text evidence="7">The sequence shown here is derived from an EMBL/GenBank/DDBJ whole genome shotgun (WGS) entry which is preliminary data.</text>
</comment>
<feature type="compositionally biased region" description="Low complexity" evidence="5">
    <location>
        <begin position="92"/>
        <end position="119"/>
    </location>
</feature>
<evidence type="ECO:0008006" key="9">
    <source>
        <dbReference type="Google" id="ProtNLM"/>
    </source>
</evidence>
<dbReference type="PANTHER" id="PTHR34135:SF2">
    <property type="entry name" value="LYSOZYME"/>
    <property type="match status" value="1"/>
</dbReference>
<proteinExistence type="inferred from homology"/>
<dbReference type="Proteomes" id="UP000051639">
    <property type="component" value="Unassembled WGS sequence"/>
</dbReference>
<dbReference type="SUPFAM" id="SSF69360">
    <property type="entry name" value="Cell wall binding repeat"/>
    <property type="match status" value="4"/>
</dbReference>